<proteinExistence type="predicted"/>
<dbReference type="AlphaFoldDB" id="A0A158QMV1"/>
<sequence length="125" mass="14077">MAISGEECRRMTVHHRCMHRDLFESSEIWRTKNLPAFSFPSAPFGCCTSFSAAVTNCFFYPTTVHTRHSDASPQTPAGDASECTSEGLCSLADGPVLIWSPDKEERIRFRKANARTPKEYLVQCR</sequence>
<reference evidence="1" key="1">
    <citation type="submission" date="2016-04" db="UniProtKB">
        <authorList>
            <consortium name="WormBaseParasite"/>
        </authorList>
    </citation>
    <scope>IDENTIFICATION</scope>
</reference>
<name>A0A158QMV1_HAEPC</name>
<accession>A0A158QMV1</accession>
<evidence type="ECO:0000313" key="1">
    <source>
        <dbReference type="WBParaSite" id="HPLM_0000929201-mRNA-1"/>
    </source>
</evidence>
<organism evidence="1">
    <name type="scientific">Haemonchus placei</name>
    <name type="common">Barber's pole worm</name>
    <dbReference type="NCBI Taxonomy" id="6290"/>
    <lineage>
        <taxon>Eukaryota</taxon>
        <taxon>Metazoa</taxon>
        <taxon>Ecdysozoa</taxon>
        <taxon>Nematoda</taxon>
        <taxon>Chromadorea</taxon>
        <taxon>Rhabditida</taxon>
        <taxon>Rhabditina</taxon>
        <taxon>Rhabditomorpha</taxon>
        <taxon>Strongyloidea</taxon>
        <taxon>Trichostrongylidae</taxon>
        <taxon>Haemonchus</taxon>
    </lineage>
</organism>
<protein>
    <submittedName>
        <fullName evidence="1">Ig-like domain-containing protein</fullName>
    </submittedName>
</protein>
<dbReference type="WBParaSite" id="HPLM_0000929201-mRNA-1">
    <property type="protein sequence ID" value="HPLM_0000929201-mRNA-1"/>
    <property type="gene ID" value="HPLM_0000929201"/>
</dbReference>